<protein>
    <submittedName>
        <fullName evidence="2">Por secretion system C-terminal sorting domain-containing protein</fullName>
    </submittedName>
</protein>
<dbReference type="NCBIfam" id="TIGR04183">
    <property type="entry name" value="Por_Secre_tail"/>
    <property type="match status" value="1"/>
</dbReference>
<dbReference type="Gene3D" id="3.20.20.80">
    <property type="entry name" value="Glycosidases"/>
    <property type="match status" value="1"/>
</dbReference>
<dbReference type="SUPFAM" id="SSF51445">
    <property type="entry name" value="(Trans)glycosidases"/>
    <property type="match status" value="1"/>
</dbReference>
<dbReference type="STRING" id="1302690.BUE76_08025"/>
<feature type="domain" description="Secretion system C-terminal sorting" evidence="1">
    <location>
        <begin position="770"/>
        <end position="846"/>
    </location>
</feature>
<evidence type="ECO:0000259" key="1">
    <source>
        <dbReference type="Pfam" id="PF18962"/>
    </source>
</evidence>
<accession>A0A1M5CJM6</accession>
<dbReference type="InterPro" id="IPR051923">
    <property type="entry name" value="Glycosyl_Hydrolase_39"/>
</dbReference>
<sequence length="851" mass="95066">MQKLLITSASAMMCCMLFGTNFFFVSFSKNWLPKPICALNTASSDNDLMASSRHQAKNAKINIVGKESSDPEIRQLDNNKIPVEEVQSINSLNKGTGASKIPIDWKRWYQLNNVSGTLEKLFDGQTATVPHPGWGLILSNFDAYYPLLDGEALTLEGIRMFDAEGADPNTPLTISVINDKWQRIPVATFTGSEYHAWVGPYPSRTNNTTSFKLDSAITNVRYLVINTNWLYPAEIELLGTYKAPVAAAAPGRSVRLGGMFGVNAFEWDFEAPSNPNVIDPARMKAVQNFSGVRHYMDWEKLESAQGSYTFNPTRSGGWNYDAIYQQCKTTGIEVLACLKTMPGWMQNTYPVNERDPENVPVVYGKNFSSPASYIEQAKVAFQFAARYGYNKLVSPQLLSVNSQPRWTHDSVNSVKIGMGLIRYIECDNERDKWWKGRKAYQTGREYAANMSAFYDGHKNTMGPGVGVKNADPNMKVVVGGLALARTDYIKGMIDWCKEFRGYKADGTINLCWDIINYHLYANDAKSSQVGNSTRGAAPEMSEAGQVAADFIDLANRFAKGQPVWVTECGYDVNQGSPLKAVAVGGRTVLQTQADWILRTALLYARVGIEKVFFYQLYDENIYSSSQFASMGLLNANRTRKPAADYLYQTKKLFSNYRFQETISKFPSVDRYDAQGNPLYTLLMPTESGQKASYNLAVGSYDSVIVYRPRAGYTDMGTFKLKVTNGSVQIEITERPIFVKPFAPKMAGATTIANHQSDRLNIKNARFKVNLFPNPVQSYFVLNIEDEQLNTPVSVQIRDAASGKIIHSIRAQKTGEKFNKEIDTATLIPGLYIVSISVGEKMETYKILKSQY</sequence>
<dbReference type="InterPro" id="IPR017853">
    <property type="entry name" value="GH"/>
</dbReference>
<dbReference type="GO" id="GO:0004553">
    <property type="term" value="F:hydrolase activity, hydrolyzing O-glycosyl compounds"/>
    <property type="evidence" value="ECO:0007669"/>
    <property type="project" value="TreeGrafter"/>
</dbReference>
<dbReference type="InterPro" id="IPR026444">
    <property type="entry name" value="Secre_tail"/>
</dbReference>
<dbReference type="PANTHER" id="PTHR12631:SF10">
    <property type="entry name" value="BETA-XYLOSIDASE-LIKE PROTEIN-RELATED"/>
    <property type="match status" value="1"/>
</dbReference>
<dbReference type="RefSeq" id="WP_083596537.1">
    <property type="nucleotide sequence ID" value="NZ_FQUO01000009.1"/>
</dbReference>
<dbReference type="Pfam" id="PF18962">
    <property type="entry name" value="Por_Secre_tail"/>
    <property type="match status" value="1"/>
</dbReference>
<dbReference type="EMBL" id="FQUO01000009">
    <property type="protein sequence ID" value="SHF54954.1"/>
    <property type="molecule type" value="Genomic_DNA"/>
</dbReference>
<organism evidence="2 3">
    <name type="scientific">Cnuella takakiae</name>
    <dbReference type="NCBI Taxonomy" id="1302690"/>
    <lineage>
        <taxon>Bacteria</taxon>
        <taxon>Pseudomonadati</taxon>
        <taxon>Bacteroidota</taxon>
        <taxon>Chitinophagia</taxon>
        <taxon>Chitinophagales</taxon>
        <taxon>Chitinophagaceae</taxon>
        <taxon>Cnuella</taxon>
    </lineage>
</organism>
<dbReference type="PANTHER" id="PTHR12631">
    <property type="entry name" value="ALPHA-L-IDURONIDASE"/>
    <property type="match status" value="1"/>
</dbReference>
<evidence type="ECO:0000313" key="2">
    <source>
        <dbReference type="EMBL" id="SHF54954.1"/>
    </source>
</evidence>
<reference evidence="2 3" key="1">
    <citation type="submission" date="2016-11" db="EMBL/GenBank/DDBJ databases">
        <authorList>
            <person name="Jaros S."/>
            <person name="Januszkiewicz K."/>
            <person name="Wedrychowicz H."/>
        </authorList>
    </citation>
    <scope>NUCLEOTIDE SEQUENCE [LARGE SCALE GENOMIC DNA]</scope>
    <source>
        <strain evidence="2 3">DSM 26897</strain>
    </source>
</reference>
<name>A0A1M5CJM6_9BACT</name>
<evidence type="ECO:0000313" key="3">
    <source>
        <dbReference type="Proteomes" id="UP000184368"/>
    </source>
</evidence>
<dbReference type="Proteomes" id="UP000184368">
    <property type="component" value="Unassembled WGS sequence"/>
</dbReference>
<dbReference type="AlphaFoldDB" id="A0A1M5CJM6"/>
<proteinExistence type="predicted"/>
<gene>
    <name evidence="2" type="ORF">SAMN05444008_109104</name>
</gene>
<keyword evidence="3" id="KW-1185">Reference proteome</keyword>
<dbReference type="OrthoDB" id="177731at2"/>